<reference evidence="1" key="2">
    <citation type="submission" date="2024-10" db="UniProtKB">
        <authorList>
            <consortium name="EnsemblProtists"/>
        </authorList>
    </citation>
    <scope>IDENTIFICATION</scope>
</reference>
<proteinExistence type="predicted"/>
<name>A0A0D3K975_EMIH1</name>
<dbReference type="AlphaFoldDB" id="A0A0D3K975"/>
<reference evidence="2" key="1">
    <citation type="journal article" date="2013" name="Nature">
        <title>Pan genome of the phytoplankton Emiliania underpins its global distribution.</title>
        <authorList>
            <person name="Read B.A."/>
            <person name="Kegel J."/>
            <person name="Klute M.J."/>
            <person name="Kuo A."/>
            <person name="Lefebvre S.C."/>
            <person name="Maumus F."/>
            <person name="Mayer C."/>
            <person name="Miller J."/>
            <person name="Monier A."/>
            <person name="Salamov A."/>
            <person name="Young J."/>
            <person name="Aguilar M."/>
            <person name="Claverie J.M."/>
            <person name="Frickenhaus S."/>
            <person name="Gonzalez K."/>
            <person name="Herman E.K."/>
            <person name="Lin Y.C."/>
            <person name="Napier J."/>
            <person name="Ogata H."/>
            <person name="Sarno A.F."/>
            <person name="Shmutz J."/>
            <person name="Schroeder D."/>
            <person name="de Vargas C."/>
            <person name="Verret F."/>
            <person name="von Dassow P."/>
            <person name="Valentin K."/>
            <person name="Van de Peer Y."/>
            <person name="Wheeler G."/>
            <person name="Dacks J.B."/>
            <person name="Delwiche C.F."/>
            <person name="Dyhrman S.T."/>
            <person name="Glockner G."/>
            <person name="John U."/>
            <person name="Richards T."/>
            <person name="Worden A.Z."/>
            <person name="Zhang X."/>
            <person name="Grigoriev I.V."/>
            <person name="Allen A.E."/>
            <person name="Bidle K."/>
            <person name="Borodovsky M."/>
            <person name="Bowler C."/>
            <person name="Brownlee C."/>
            <person name="Cock J.M."/>
            <person name="Elias M."/>
            <person name="Gladyshev V.N."/>
            <person name="Groth M."/>
            <person name="Guda C."/>
            <person name="Hadaegh A."/>
            <person name="Iglesias-Rodriguez M.D."/>
            <person name="Jenkins J."/>
            <person name="Jones B.M."/>
            <person name="Lawson T."/>
            <person name="Leese F."/>
            <person name="Lindquist E."/>
            <person name="Lobanov A."/>
            <person name="Lomsadze A."/>
            <person name="Malik S.B."/>
            <person name="Marsh M.E."/>
            <person name="Mackinder L."/>
            <person name="Mock T."/>
            <person name="Mueller-Roeber B."/>
            <person name="Pagarete A."/>
            <person name="Parker M."/>
            <person name="Probert I."/>
            <person name="Quesneville H."/>
            <person name="Raines C."/>
            <person name="Rensing S.A."/>
            <person name="Riano-Pachon D.M."/>
            <person name="Richier S."/>
            <person name="Rokitta S."/>
            <person name="Shiraiwa Y."/>
            <person name="Soanes D.M."/>
            <person name="van der Giezen M."/>
            <person name="Wahlund T.M."/>
            <person name="Williams B."/>
            <person name="Wilson W."/>
            <person name="Wolfe G."/>
            <person name="Wurch L.L."/>
        </authorList>
    </citation>
    <scope>NUCLEOTIDE SEQUENCE</scope>
</reference>
<dbReference type="RefSeq" id="XP_005784739.1">
    <property type="nucleotide sequence ID" value="XM_005784682.1"/>
</dbReference>
<keyword evidence="2" id="KW-1185">Reference proteome</keyword>
<protein>
    <submittedName>
        <fullName evidence="1">Uncharacterized protein</fullName>
    </submittedName>
</protein>
<dbReference type="EnsemblProtists" id="EOD32310">
    <property type="protein sequence ID" value="EOD32310"/>
    <property type="gene ID" value="EMIHUDRAFT_231062"/>
</dbReference>
<accession>A0A0D3K975</accession>
<dbReference type="HOGENOM" id="CLU_1630113_0_0_1"/>
<dbReference type="GeneID" id="17277581"/>
<dbReference type="PROSITE" id="PS51257">
    <property type="entry name" value="PROKAR_LIPOPROTEIN"/>
    <property type="match status" value="1"/>
</dbReference>
<evidence type="ECO:0000313" key="1">
    <source>
        <dbReference type="EnsemblProtists" id="EOD32310"/>
    </source>
</evidence>
<sequence>MSHWRYELCITYPYYASLSGACTWEGYGLRITYPYYASLSGACTWEGYGLRITYPYYVSSAESPPERAMYYALRIRFMYQAPKARRRELWTTHYRRKPAGEGYVLRITYPYYVSSAESPPERAMYYVLRLP</sequence>
<dbReference type="PaxDb" id="2903-EOD32310"/>
<organism evidence="1 2">
    <name type="scientific">Emiliania huxleyi (strain CCMP1516)</name>
    <dbReference type="NCBI Taxonomy" id="280463"/>
    <lineage>
        <taxon>Eukaryota</taxon>
        <taxon>Haptista</taxon>
        <taxon>Haptophyta</taxon>
        <taxon>Prymnesiophyceae</taxon>
        <taxon>Isochrysidales</taxon>
        <taxon>Noelaerhabdaceae</taxon>
        <taxon>Emiliania</taxon>
    </lineage>
</organism>
<evidence type="ECO:0000313" key="2">
    <source>
        <dbReference type="Proteomes" id="UP000013827"/>
    </source>
</evidence>
<dbReference type="Proteomes" id="UP000013827">
    <property type="component" value="Unassembled WGS sequence"/>
</dbReference>
<dbReference type="KEGG" id="ehx:EMIHUDRAFT_231062"/>